<keyword evidence="15" id="KW-1185">Reference proteome</keyword>
<feature type="region of interest" description="Disordered" evidence="11">
    <location>
        <begin position="841"/>
        <end position="861"/>
    </location>
</feature>
<dbReference type="Pfam" id="PF00780">
    <property type="entry name" value="CNH"/>
    <property type="match status" value="1"/>
</dbReference>
<dbReference type="InterPro" id="IPR017441">
    <property type="entry name" value="Protein_kinase_ATP_BS"/>
</dbReference>
<feature type="domain" description="Protein kinase" evidence="12">
    <location>
        <begin position="25"/>
        <end position="289"/>
    </location>
</feature>
<dbReference type="InterPro" id="IPR051700">
    <property type="entry name" value="STE20_Ser-Thr_kinase"/>
</dbReference>
<feature type="compositionally biased region" description="Basic and acidic residues" evidence="11">
    <location>
        <begin position="668"/>
        <end position="681"/>
    </location>
</feature>
<dbReference type="FunFam" id="1.10.510.10:FF:000003">
    <property type="entry name" value="TRAF2 and NCK-interacting protein kinase isoform 4"/>
    <property type="match status" value="1"/>
</dbReference>
<feature type="compositionally biased region" description="Acidic residues" evidence="11">
    <location>
        <begin position="317"/>
        <end position="338"/>
    </location>
</feature>
<evidence type="ECO:0000256" key="6">
    <source>
        <dbReference type="ARBA" id="ARBA00022777"/>
    </source>
</evidence>
<dbReference type="PROSITE" id="PS00107">
    <property type="entry name" value="PROTEIN_KINASE_ATP"/>
    <property type="match status" value="1"/>
</dbReference>
<dbReference type="GO" id="GO:0004674">
    <property type="term" value="F:protein serine/threonine kinase activity"/>
    <property type="evidence" value="ECO:0007669"/>
    <property type="project" value="UniProtKB-KW"/>
</dbReference>
<feature type="compositionally biased region" description="Basic and acidic residues" evidence="11">
    <location>
        <begin position="693"/>
        <end position="708"/>
    </location>
</feature>
<dbReference type="Proteomes" id="UP000472273">
    <property type="component" value="Unplaced"/>
</dbReference>
<keyword evidence="3" id="KW-0723">Serine/threonine-protein kinase</keyword>
<dbReference type="GeneTree" id="ENSGT00940000155063"/>
<keyword evidence="5 10" id="KW-0547">Nucleotide-binding</keyword>
<keyword evidence="7 10" id="KW-0067">ATP-binding</keyword>
<feature type="compositionally biased region" description="Polar residues" evidence="11">
    <location>
        <begin position="653"/>
        <end position="666"/>
    </location>
</feature>
<reference evidence="14" key="1">
    <citation type="submission" date="2025-08" db="UniProtKB">
        <authorList>
            <consortium name="Ensembl"/>
        </authorList>
    </citation>
    <scope>IDENTIFICATION</scope>
</reference>
<dbReference type="PANTHER" id="PTHR47096">
    <property type="entry name" value="MISSHAPEN LIKE KINASE 1"/>
    <property type="match status" value="1"/>
</dbReference>
<dbReference type="Ensembl" id="ENSPTXT00000003648.1">
    <property type="protein sequence ID" value="ENSPTXP00000003544.1"/>
    <property type="gene ID" value="ENSPTXG00000002557.1"/>
</dbReference>
<feature type="binding site" evidence="10">
    <location>
        <position position="54"/>
    </location>
    <ligand>
        <name>ATP</name>
        <dbReference type="ChEBI" id="CHEBI:30616"/>
    </ligand>
</feature>
<dbReference type="PROSITE" id="PS50219">
    <property type="entry name" value="CNH"/>
    <property type="match status" value="1"/>
</dbReference>
<evidence type="ECO:0000256" key="3">
    <source>
        <dbReference type="ARBA" id="ARBA00022527"/>
    </source>
</evidence>
<evidence type="ECO:0000256" key="8">
    <source>
        <dbReference type="ARBA" id="ARBA00047899"/>
    </source>
</evidence>
<feature type="region of interest" description="Disordered" evidence="11">
    <location>
        <begin position="306"/>
        <end position="349"/>
    </location>
</feature>
<evidence type="ECO:0000259" key="12">
    <source>
        <dbReference type="PROSITE" id="PS50011"/>
    </source>
</evidence>
<dbReference type="InterPro" id="IPR011009">
    <property type="entry name" value="Kinase-like_dom_sf"/>
</dbReference>
<feature type="region of interest" description="Disordered" evidence="11">
    <location>
        <begin position="403"/>
        <end position="464"/>
    </location>
</feature>
<dbReference type="PROSITE" id="PS00108">
    <property type="entry name" value="PROTEIN_KINASE_ST"/>
    <property type="match status" value="1"/>
</dbReference>
<evidence type="ECO:0000256" key="10">
    <source>
        <dbReference type="PROSITE-ProRule" id="PRU10141"/>
    </source>
</evidence>
<evidence type="ECO:0000256" key="9">
    <source>
        <dbReference type="ARBA" id="ARBA00048679"/>
    </source>
</evidence>
<dbReference type="SMART" id="SM00036">
    <property type="entry name" value="CNH"/>
    <property type="match status" value="1"/>
</dbReference>
<feature type="region of interest" description="Disordered" evidence="11">
    <location>
        <begin position="503"/>
        <end position="742"/>
    </location>
</feature>
<feature type="compositionally biased region" description="Basic and acidic residues" evidence="11">
    <location>
        <begin position="609"/>
        <end position="618"/>
    </location>
</feature>
<dbReference type="FunFam" id="3.30.200.20:FF:000006">
    <property type="entry name" value="TRAF2 and NCK-interacting protein kinase isoform 4"/>
    <property type="match status" value="1"/>
</dbReference>
<evidence type="ECO:0000256" key="1">
    <source>
        <dbReference type="ARBA" id="ARBA00008874"/>
    </source>
</evidence>
<keyword evidence="4" id="KW-0808">Transferase</keyword>
<dbReference type="Gene3D" id="1.10.510.10">
    <property type="entry name" value="Transferase(Phosphotransferase) domain 1"/>
    <property type="match status" value="1"/>
</dbReference>
<evidence type="ECO:0000259" key="13">
    <source>
        <dbReference type="PROSITE" id="PS50219"/>
    </source>
</evidence>
<dbReference type="GO" id="GO:0005524">
    <property type="term" value="F:ATP binding"/>
    <property type="evidence" value="ECO:0007669"/>
    <property type="project" value="UniProtKB-UniRule"/>
</dbReference>
<comment type="catalytic activity">
    <reaction evidence="8">
        <text>L-threonyl-[protein] + ATP = O-phospho-L-threonyl-[protein] + ADP + H(+)</text>
        <dbReference type="Rhea" id="RHEA:46608"/>
        <dbReference type="Rhea" id="RHEA-COMP:11060"/>
        <dbReference type="Rhea" id="RHEA-COMP:11605"/>
        <dbReference type="ChEBI" id="CHEBI:15378"/>
        <dbReference type="ChEBI" id="CHEBI:30013"/>
        <dbReference type="ChEBI" id="CHEBI:30616"/>
        <dbReference type="ChEBI" id="CHEBI:61977"/>
        <dbReference type="ChEBI" id="CHEBI:456216"/>
        <dbReference type="EC" id="2.7.11.1"/>
    </reaction>
</comment>
<reference evidence="14" key="2">
    <citation type="submission" date="2025-09" db="UniProtKB">
        <authorList>
            <consortium name="Ensembl"/>
        </authorList>
    </citation>
    <scope>IDENTIFICATION</scope>
</reference>
<dbReference type="PROSITE" id="PS50011">
    <property type="entry name" value="PROTEIN_KINASE_DOM"/>
    <property type="match status" value="1"/>
</dbReference>
<feature type="compositionally biased region" description="Low complexity" evidence="11">
    <location>
        <begin position="621"/>
        <end position="647"/>
    </location>
</feature>
<accession>A0A670XUP4</accession>
<dbReference type="SMART" id="SM00220">
    <property type="entry name" value="S_TKc"/>
    <property type="match status" value="1"/>
</dbReference>
<protein>
    <recommendedName>
        <fullName evidence="2">non-specific serine/threonine protein kinase</fullName>
        <ecNumber evidence="2">2.7.11.1</ecNumber>
    </recommendedName>
</protein>
<feature type="compositionally biased region" description="Polar residues" evidence="11">
    <location>
        <begin position="848"/>
        <end position="861"/>
    </location>
</feature>
<comment type="similarity">
    <text evidence="1">Belongs to the protein kinase superfamily. STE Ser/Thr protein kinase family. STE20 subfamily.</text>
</comment>
<dbReference type="InterPro" id="IPR001180">
    <property type="entry name" value="CNH_dom"/>
</dbReference>
<dbReference type="Pfam" id="PF00069">
    <property type="entry name" value="Pkinase"/>
    <property type="match status" value="1"/>
</dbReference>
<keyword evidence="6" id="KW-0418">Kinase</keyword>
<evidence type="ECO:0000256" key="2">
    <source>
        <dbReference type="ARBA" id="ARBA00012513"/>
    </source>
</evidence>
<organism evidence="14 15">
    <name type="scientific">Pseudonaja textilis</name>
    <name type="common">Eastern brown snake</name>
    <dbReference type="NCBI Taxonomy" id="8673"/>
    <lineage>
        <taxon>Eukaryota</taxon>
        <taxon>Metazoa</taxon>
        <taxon>Chordata</taxon>
        <taxon>Craniata</taxon>
        <taxon>Vertebrata</taxon>
        <taxon>Euteleostomi</taxon>
        <taxon>Lepidosauria</taxon>
        <taxon>Squamata</taxon>
        <taxon>Bifurcata</taxon>
        <taxon>Unidentata</taxon>
        <taxon>Episquamata</taxon>
        <taxon>Toxicofera</taxon>
        <taxon>Serpentes</taxon>
        <taxon>Colubroidea</taxon>
        <taxon>Elapidae</taxon>
        <taxon>Hydrophiinae</taxon>
        <taxon>Pseudonaja</taxon>
    </lineage>
</organism>
<comment type="catalytic activity">
    <reaction evidence="9">
        <text>L-seryl-[protein] + ATP = O-phospho-L-seryl-[protein] + ADP + H(+)</text>
        <dbReference type="Rhea" id="RHEA:17989"/>
        <dbReference type="Rhea" id="RHEA-COMP:9863"/>
        <dbReference type="Rhea" id="RHEA-COMP:11604"/>
        <dbReference type="ChEBI" id="CHEBI:15378"/>
        <dbReference type="ChEBI" id="CHEBI:29999"/>
        <dbReference type="ChEBI" id="CHEBI:30616"/>
        <dbReference type="ChEBI" id="CHEBI:83421"/>
        <dbReference type="ChEBI" id="CHEBI:456216"/>
        <dbReference type="EC" id="2.7.11.1"/>
    </reaction>
</comment>
<gene>
    <name evidence="14" type="primary">MAP4K4</name>
</gene>
<evidence type="ECO:0000256" key="11">
    <source>
        <dbReference type="SAM" id="MobiDB-lite"/>
    </source>
</evidence>
<evidence type="ECO:0000256" key="5">
    <source>
        <dbReference type="ARBA" id="ARBA00022741"/>
    </source>
</evidence>
<evidence type="ECO:0000313" key="15">
    <source>
        <dbReference type="Proteomes" id="UP000472273"/>
    </source>
</evidence>
<dbReference type="Gene3D" id="3.30.200.20">
    <property type="entry name" value="Phosphorylase Kinase, domain 1"/>
    <property type="match status" value="1"/>
</dbReference>
<feature type="compositionally biased region" description="Acidic residues" evidence="11">
    <location>
        <begin position="718"/>
        <end position="733"/>
    </location>
</feature>
<dbReference type="PANTHER" id="PTHR47096:SF1">
    <property type="entry name" value="MISSHAPEN LIKE KINASE 1"/>
    <property type="match status" value="1"/>
</dbReference>
<sequence length="1175" mass="134270">MANDSPAKSLGDIDLSSLRDPAGIFELVEVVGNGTYGQVYKGRHVKTGQLAAIKVMDVTEDEEEEIKLEINMLKKYSHHRNIATYYGAFIKKSPPGHDDQLWLVMEFCGAGSITDLVKNTKGNTLKEDWIAYISREILRGLAHLHAHHVIHRDIKGQNVLLTENAEVKLVDFGVSAQLDRTVGRRNTFIGTPYWMAPEVIACDENPDATYDYRSDLWSCGITAIEMAEGAPPLCDMHPMRALFLIPRNPPPRLKSKKWSKKFFSFIEGCLVKNYMQRPSTEQLLKHPFIRDQPNERQVRIQLKDHIDRTRKKRGEKDETEYEYSGSEEEEEEVPEQEGEPSSIVNVPGESTLRRDFLRLQQENKERSEALRRQQLLQEQQLREQEEYKRQLLAERQKRIEQQKEQRRRLEEQQRREREVRRQQEREQRRREQEEKKRLEELEKRRKEEEERRRAEEEKRRVEREQVNLKQRESIICTECIECSMFFFFCKVQWSHLASLKNNVPPVSRSHSFSDPSPKFAHHHLRSQDPYPPSRSEVLNQSSDSKSEVPDPTQKSWARSDSDEVPPRVPVRTTSRSPVLSRRDSPLQSTGQQNNQAGQRNSTSNIEPRLLWERVEKLVPRPGSGSSSGSSNSSSQPGSHPGSQSGSGERFRMRSSSKSEGSPSQRNETAAKKSEEKKEVLRPCKPADLTALAKELRAVEDVRPPHKVTDYSSSSEESGTTDEEDDDMEQEGVDESTSGPEDVRAISTLNLSNGETESVKTMIVHDDVESEPAMTPSKEGTLIVRQTQSASNTLQKHKSSSSFTPFIDPRLLQISPSSGTTVTSVVGFTSEAMRSEAIRQDPTRKGSVVNVNPTNTRPQSDTPEIRKYKKRFNSEILCAALWGVNLLVGTESGLMLLDRSGQGKVYPLINRRRFQQMDVLEGLNVLVTISGKKNKLRVYYLSWLRNKILHNDPEVEKKQGWTTVGDLEGCVHYKVVKYERIKFLVIALKSSVEVYAWAPKPYHKFMAFKSFGDLVHKPLLVDLTVEEGQRLKVIYGSSAGFHAVDVDSGSVYDIYLPTHIQCSIQPHAIIILPNTDGMELLVCYEDEGVYVNTYGRITKDVVLQWGEMPTSVAYIRSNQIMGWGEKAIEIRSVETGHLDGVFMHKRAQRLKFLCERNDKVRYTCIYFLTSNSLAVL</sequence>
<dbReference type="CDD" id="cd06636">
    <property type="entry name" value="STKc_MAP4K4_6_N"/>
    <property type="match status" value="1"/>
</dbReference>
<feature type="domain" description="CNH" evidence="13">
    <location>
        <begin position="872"/>
        <end position="1159"/>
    </location>
</feature>
<evidence type="ECO:0000313" key="14">
    <source>
        <dbReference type="Ensembl" id="ENSPTXP00000003544.1"/>
    </source>
</evidence>
<dbReference type="GO" id="GO:0005829">
    <property type="term" value="C:cytosol"/>
    <property type="evidence" value="ECO:0007669"/>
    <property type="project" value="TreeGrafter"/>
</dbReference>
<dbReference type="InterPro" id="IPR008271">
    <property type="entry name" value="Ser/Thr_kinase_AS"/>
</dbReference>
<name>A0A670XUP4_PSETE</name>
<dbReference type="AlphaFoldDB" id="A0A670XUP4"/>
<dbReference type="SUPFAM" id="SSF56112">
    <property type="entry name" value="Protein kinase-like (PK-like)"/>
    <property type="match status" value="1"/>
</dbReference>
<feature type="compositionally biased region" description="Polar residues" evidence="11">
    <location>
        <begin position="585"/>
        <end position="605"/>
    </location>
</feature>
<evidence type="ECO:0000256" key="4">
    <source>
        <dbReference type="ARBA" id="ARBA00022679"/>
    </source>
</evidence>
<proteinExistence type="inferred from homology"/>
<dbReference type="InterPro" id="IPR000719">
    <property type="entry name" value="Prot_kinase_dom"/>
</dbReference>
<dbReference type="EC" id="2.7.11.1" evidence="2"/>
<evidence type="ECO:0000256" key="7">
    <source>
        <dbReference type="ARBA" id="ARBA00022840"/>
    </source>
</evidence>